<evidence type="ECO:0000313" key="7">
    <source>
        <dbReference type="Proteomes" id="UP000093070"/>
    </source>
</evidence>
<dbReference type="NCBIfam" id="TIGR03317">
    <property type="entry name" value="ygfZ_signature"/>
    <property type="match status" value="1"/>
</dbReference>
<dbReference type="GO" id="GO:0005542">
    <property type="term" value="F:folic acid binding"/>
    <property type="evidence" value="ECO:0007669"/>
    <property type="project" value="UniProtKB-UniRule"/>
</dbReference>
<protein>
    <recommendedName>
        <fullName evidence="4">tRNA-modifying protein YgfZ</fullName>
    </recommendedName>
</protein>
<dbReference type="STRING" id="118101.ATN01_02165"/>
<dbReference type="InterPro" id="IPR017703">
    <property type="entry name" value="YgfZ/GCV_T_CS"/>
</dbReference>
<comment type="function">
    <text evidence="4">Folate-binding protein involved in regulating the level of ATP-DnaA and in the modification of some tRNAs. It is probably a key factor in regulatory networks that act via tRNA modification, such as initiation of chromosomal replication.</text>
</comment>
<sequence>MSSFILRQNQVYPSRHLSLTMILLEEWSFVYIEGLDAKKYLQSQFTIDMNDLRKNDHMLCAHCNFNGKVWSTMRLFHYDQGYAYIQRKSISTIQIKELQKYAIFSKVKIHELNNIYLIGITGLNARLFLLKFFVNIPDVNSPIIYDNGKTILWFSDPLERFLLILNVSDFLFFKKSITNKIFFNNSKQWLALDIEAGFPIIDKKCSIKFTPQAINLDQLKAISFKKGCYYGQETVARIFFKNLNKRYLCYLIGNGKIFPEIGSFIETKLEKKWYKIGVLLSLVHIDAEETLIQTVLHKSVNVNNSFRICGFRNVFFMTTI</sequence>
<evidence type="ECO:0000256" key="3">
    <source>
        <dbReference type="ARBA" id="ARBA00022954"/>
    </source>
</evidence>
<dbReference type="InterPro" id="IPR029043">
    <property type="entry name" value="GcvT/YgfZ_C"/>
</dbReference>
<evidence type="ECO:0000256" key="1">
    <source>
        <dbReference type="ARBA" id="ARBA00022490"/>
    </source>
</evidence>
<organism evidence="6 7">
    <name type="scientific">Buchnera aphidicola subsp. Diuraphis noxia</name>
    <dbReference type="NCBI Taxonomy" id="118101"/>
    <lineage>
        <taxon>Bacteria</taxon>
        <taxon>Pseudomonadati</taxon>
        <taxon>Pseudomonadota</taxon>
        <taxon>Gammaproteobacteria</taxon>
        <taxon>Enterobacterales</taxon>
        <taxon>Erwiniaceae</taxon>
        <taxon>Buchnera</taxon>
    </lineage>
</organism>
<evidence type="ECO:0000259" key="5">
    <source>
        <dbReference type="Pfam" id="PF21130"/>
    </source>
</evidence>
<comment type="similarity">
    <text evidence="4">Belongs to the tRNA-modifying YgfZ family.</text>
</comment>
<dbReference type="Pfam" id="PF21130">
    <property type="entry name" value="YgfZ_barrel"/>
    <property type="match status" value="1"/>
</dbReference>
<comment type="subcellular location">
    <subcellularLocation>
        <location evidence="4">Cytoplasm</location>
    </subcellularLocation>
</comment>
<dbReference type="GO" id="GO:0005737">
    <property type="term" value="C:cytoplasm"/>
    <property type="evidence" value="ECO:0007669"/>
    <property type="project" value="UniProtKB-SubCell"/>
</dbReference>
<evidence type="ECO:0000256" key="2">
    <source>
        <dbReference type="ARBA" id="ARBA00022694"/>
    </source>
</evidence>
<dbReference type="PANTHER" id="PTHR22602:SF0">
    <property type="entry name" value="TRANSFERASE CAF17, MITOCHONDRIAL-RELATED"/>
    <property type="match status" value="1"/>
</dbReference>
<keyword evidence="1 4" id="KW-0963">Cytoplasm</keyword>
<dbReference type="InterPro" id="IPR048451">
    <property type="entry name" value="YgfZ_barrel"/>
</dbReference>
<reference evidence="6 7" key="1">
    <citation type="submission" date="2015-11" db="EMBL/GenBank/DDBJ databases">
        <title>The complete genome of Buchnera aphidicola from Diuraphis noxia biotype SAM.</title>
        <authorList>
            <person name="Burger N.F.V."/>
            <person name="Oberholster A.-M."/>
        </authorList>
    </citation>
    <scope>NUCLEOTIDE SEQUENCE [LARGE SCALE GENOMIC DNA]</scope>
    <source>
        <strain evidence="6">SAM</strain>
    </source>
</reference>
<proteinExistence type="inferred from homology"/>
<evidence type="ECO:0000256" key="4">
    <source>
        <dbReference type="HAMAP-Rule" id="MF_01175"/>
    </source>
</evidence>
<dbReference type="Proteomes" id="UP000093070">
    <property type="component" value="Chromosome"/>
</dbReference>
<dbReference type="AlphaFoldDB" id="A0A1B2H8T5"/>
<dbReference type="RefSeq" id="WP_075433452.1">
    <property type="nucleotide sequence ID" value="NZ_CP013259.1"/>
</dbReference>
<dbReference type="NCBIfam" id="NF007110">
    <property type="entry name" value="PRK09559.1"/>
    <property type="match status" value="1"/>
</dbReference>
<dbReference type="OrthoDB" id="9796287at2"/>
<evidence type="ECO:0000313" key="6">
    <source>
        <dbReference type="EMBL" id="ANZ22630.1"/>
    </source>
</evidence>
<accession>A0A1B2H8T5</accession>
<feature type="binding site" evidence="4">
    <location>
        <position position="27"/>
    </location>
    <ligand>
        <name>folate</name>
        <dbReference type="ChEBI" id="CHEBI:62501"/>
    </ligand>
</feature>
<dbReference type="PANTHER" id="PTHR22602">
    <property type="entry name" value="TRANSFERASE CAF17, MITOCHONDRIAL-RELATED"/>
    <property type="match status" value="1"/>
</dbReference>
<dbReference type="GO" id="GO:0008033">
    <property type="term" value="P:tRNA processing"/>
    <property type="evidence" value="ECO:0007669"/>
    <property type="project" value="UniProtKB-UniRule"/>
</dbReference>
<dbReference type="EMBL" id="CP013259">
    <property type="protein sequence ID" value="ANZ22630.1"/>
    <property type="molecule type" value="Genomic_DNA"/>
</dbReference>
<dbReference type="Gene3D" id="3.30.70.1630">
    <property type="match status" value="1"/>
</dbReference>
<dbReference type="SUPFAM" id="SSF101790">
    <property type="entry name" value="Aminomethyltransferase beta-barrel domain"/>
    <property type="match status" value="1"/>
</dbReference>
<dbReference type="Gene3D" id="2.40.30.160">
    <property type="match status" value="1"/>
</dbReference>
<gene>
    <name evidence="6" type="ORF">ATN01_02165</name>
</gene>
<keyword evidence="3 4" id="KW-0290">Folate-binding</keyword>
<dbReference type="HAMAP" id="MF_01175">
    <property type="entry name" value="tRNA_modifying_YgfZ"/>
    <property type="match status" value="1"/>
</dbReference>
<dbReference type="InterPro" id="IPR045179">
    <property type="entry name" value="YgfZ/GcvT"/>
</dbReference>
<dbReference type="Gene3D" id="3.30.70.1400">
    <property type="entry name" value="Aminomethyltransferase beta-barrel domains"/>
    <property type="match status" value="1"/>
</dbReference>
<dbReference type="GO" id="GO:0009451">
    <property type="term" value="P:RNA modification"/>
    <property type="evidence" value="ECO:0007669"/>
    <property type="project" value="InterPro"/>
</dbReference>
<dbReference type="InterPro" id="IPR023758">
    <property type="entry name" value="tRNA-modifying_YgfZ"/>
</dbReference>
<dbReference type="PATRIC" id="fig|118101.4.peg.435"/>
<dbReference type="SUPFAM" id="SSF103025">
    <property type="entry name" value="Folate-binding domain"/>
    <property type="match status" value="1"/>
</dbReference>
<feature type="binding site" evidence="4">
    <location>
        <position position="189"/>
    </location>
    <ligand>
        <name>folate</name>
        <dbReference type="ChEBI" id="CHEBI:62501"/>
    </ligand>
</feature>
<name>A0A1B2H8T5_BUCDN</name>
<dbReference type="GO" id="GO:0016226">
    <property type="term" value="P:iron-sulfur cluster assembly"/>
    <property type="evidence" value="ECO:0007669"/>
    <property type="project" value="TreeGrafter"/>
</dbReference>
<feature type="domain" description="tRNA-modifying protein YgfZ-like beta-barrel" evidence="5">
    <location>
        <begin position="244"/>
        <end position="309"/>
    </location>
</feature>
<keyword evidence="2 4" id="KW-0819">tRNA processing</keyword>